<proteinExistence type="predicted"/>
<keyword evidence="1" id="KW-0472">Membrane</keyword>
<evidence type="ECO:0000313" key="3">
    <source>
        <dbReference type="Proteomes" id="UP000238430"/>
    </source>
</evidence>
<dbReference type="OrthoDB" id="1449787at2"/>
<name>A0A2T1NEW9_9FLAO</name>
<sequence>MNKNYLFIIIGGAISFYANATEKQNVFLLVIGIVILMFGIYKLQATIPSRKKNETYIKSEKIDEEE</sequence>
<accession>A0A2T1NEW9</accession>
<feature type="transmembrane region" description="Helical" evidence="1">
    <location>
        <begin position="26"/>
        <end position="43"/>
    </location>
</feature>
<dbReference type="AlphaFoldDB" id="A0A2T1NEW9"/>
<organism evidence="2 3">
    <name type="scientific">Mesoflavibacter zeaxanthinifaciens subsp. sabulilitoris</name>
    <dbReference type="NCBI Taxonomy" id="1520893"/>
    <lineage>
        <taxon>Bacteria</taxon>
        <taxon>Pseudomonadati</taxon>
        <taxon>Bacteroidota</taxon>
        <taxon>Flavobacteriia</taxon>
        <taxon>Flavobacteriales</taxon>
        <taxon>Flavobacteriaceae</taxon>
        <taxon>Mesoflavibacter</taxon>
    </lineage>
</organism>
<evidence type="ECO:0000256" key="1">
    <source>
        <dbReference type="SAM" id="Phobius"/>
    </source>
</evidence>
<evidence type="ECO:0000313" key="2">
    <source>
        <dbReference type="EMBL" id="PSG90991.1"/>
    </source>
</evidence>
<dbReference type="EMBL" id="PXOT01000022">
    <property type="protein sequence ID" value="PSG90991.1"/>
    <property type="molecule type" value="Genomic_DNA"/>
</dbReference>
<keyword evidence="1" id="KW-0812">Transmembrane</keyword>
<keyword evidence="1" id="KW-1133">Transmembrane helix</keyword>
<keyword evidence="3" id="KW-1185">Reference proteome</keyword>
<protein>
    <submittedName>
        <fullName evidence="2">Uncharacterized protein</fullName>
    </submittedName>
</protein>
<dbReference type="Proteomes" id="UP000238430">
    <property type="component" value="Unassembled WGS sequence"/>
</dbReference>
<reference evidence="2 3" key="1">
    <citation type="submission" date="2018-03" db="EMBL/GenBank/DDBJ databases">
        <title>Mesoflavibacter sp. HG37 and Mesoflavibacter sp. HG96 sp.nov., two marine bacteria isolated from seawater of Western Pacific Ocean.</title>
        <authorList>
            <person name="Cheng H."/>
            <person name="Wu Y.-H."/>
            <person name="Guo L.-L."/>
            <person name="Xu X.-W."/>
        </authorList>
    </citation>
    <scope>NUCLEOTIDE SEQUENCE [LARGE SCALE GENOMIC DNA]</scope>
    <source>
        <strain evidence="2 3">KCTC 42117</strain>
    </source>
</reference>
<comment type="caution">
    <text evidence="2">The sequence shown here is derived from an EMBL/GenBank/DDBJ whole genome shotgun (WGS) entry which is preliminary data.</text>
</comment>
<gene>
    <name evidence="2" type="ORF">C7H61_06970</name>
</gene>
<dbReference type="RefSeq" id="WP_027879928.1">
    <property type="nucleotide sequence ID" value="NZ_JACHWV010000007.1"/>
</dbReference>